<reference evidence="2" key="1">
    <citation type="journal article" date="2014" name="Proc. Natl. Acad. Sci. U.S.A.">
        <title>Extensive sampling of basidiomycete genomes demonstrates inadequacy of the white-rot/brown-rot paradigm for wood decay fungi.</title>
        <authorList>
            <person name="Riley R."/>
            <person name="Salamov A.A."/>
            <person name="Brown D.W."/>
            <person name="Nagy L.G."/>
            <person name="Floudas D."/>
            <person name="Held B.W."/>
            <person name="Levasseur A."/>
            <person name="Lombard V."/>
            <person name="Morin E."/>
            <person name="Otillar R."/>
            <person name="Lindquist E.A."/>
            <person name="Sun H."/>
            <person name="LaButti K.M."/>
            <person name="Schmutz J."/>
            <person name="Jabbour D."/>
            <person name="Luo H."/>
            <person name="Baker S.E."/>
            <person name="Pisabarro A.G."/>
            <person name="Walton J.D."/>
            <person name="Blanchette R.A."/>
            <person name="Henrissat B."/>
            <person name="Martin F."/>
            <person name="Cullen D."/>
            <person name="Hibbett D.S."/>
            <person name="Grigoriev I.V."/>
        </authorList>
    </citation>
    <scope>NUCLEOTIDE SEQUENCE [LARGE SCALE GENOMIC DNA]</scope>
    <source>
        <strain evidence="2">CBS 339.88</strain>
    </source>
</reference>
<name>A0A067SXT7_GALM3</name>
<gene>
    <name evidence="1" type="ORF">GALMADRAFT_248456</name>
</gene>
<accession>A0A067SXT7</accession>
<sequence>MLVSPDAACLNLGSFLSLAIGSTEKSASDIGNTWLSGLCASGSCPNSTIVSVVQNFTTGCAEDLNNLSLGSIGVNDQTILDYALAYYPTVRQIACLEDDATNQLCVPETISALESVVGPLGVADVQWDKLWKDIQTLITADYKSLVCTGCVKEAYNIAAKVFPFPDLLTQASQPITDTCGASFIDGNSVDGISQTALTGVFVAKTQSSVVAFRPRGFSLTMTVAISSAWFFFA</sequence>
<dbReference type="PANTHER" id="PTHR34862">
    <property type="entry name" value="SPARK DOMAIN-CONTAINING PROTEIN"/>
    <property type="match status" value="1"/>
</dbReference>
<dbReference type="EMBL" id="KL142380">
    <property type="protein sequence ID" value="KDR75770.1"/>
    <property type="molecule type" value="Genomic_DNA"/>
</dbReference>
<organism evidence="1 2">
    <name type="scientific">Galerina marginata (strain CBS 339.88)</name>
    <dbReference type="NCBI Taxonomy" id="685588"/>
    <lineage>
        <taxon>Eukaryota</taxon>
        <taxon>Fungi</taxon>
        <taxon>Dikarya</taxon>
        <taxon>Basidiomycota</taxon>
        <taxon>Agaricomycotina</taxon>
        <taxon>Agaricomycetes</taxon>
        <taxon>Agaricomycetidae</taxon>
        <taxon>Agaricales</taxon>
        <taxon>Agaricineae</taxon>
        <taxon>Strophariaceae</taxon>
        <taxon>Galerina</taxon>
    </lineage>
</organism>
<proteinExistence type="predicted"/>
<dbReference type="PANTHER" id="PTHR34862:SF1">
    <property type="entry name" value="SPARK DOMAIN-CONTAINING PROTEIN"/>
    <property type="match status" value="1"/>
</dbReference>
<dbReference type="STRING" id="685588.A0A067SXT7"/>
<protein>
    <submittedName>
        <fullName evidence="1">Uncharacterized protein</fullName>
    </submittedName>
</protein>
<dbReference type="OrthoDB" id="2536450at2759"/>
<keyword evidence="2" id="KW-1185">Reference proteome</keyword>
<dbReference type="AlphaFoldDB" id="A0A067SXT7"/>
<evidence type="ECO:0000313" key="2">
    <source>
        <dbReference type="Proteomes" id="UP000027222"/>
    </source>
</evidence>
<evidence type="ECO:0000313" key="1">
    <source>
        <dbReference type="EMBL" id="KDR75770.1"/>
    </source>
</evidence>
<dbReference type="HOGENOM" id="CLU_084277_0_0_1"/>
<dbReference type="Proteomes" id="UP000027222">
    <property type="component" value="Unassembled WGS sequence"/>
</dbReference>